<feature type="compositionally biased region" description="Low complexity" evidence="1">
    <location>
        <begin position="151"/>
        <end position="169"/>
    </location>
</feature>
<sequence>MTADVRSLVRIPSRYNDDRTAVMDSAGPRSTVALRTRDLLGSGGCGVGGRGDQSLELDLDLQVPNGWEKRLDLKSGKVYLQQCNSTSSSSSTHHYHHHAEKSNQTVPRFQDLNFPPFSGKPPAKPLLNLFDDTSLELKLVPSLSRPPAPPSSSSSSSSNPSLSYQSPLSVPSANSSFQSVCTLDKVKSALERAEINSTGLTKKRQSPDDGVWDRTASAAASPVAVGCPGCLSYVLVMKNNPKCPRCQSFVPLPDTKKLKIDLNISI</sequence>
<evidence type="ECO:0000259" key="2">
    <source>
        <dbReference type="Pfam" id="PF24747"/>
    </source>
</evidence>
<proteinExistence type="predicted"/>
<accession>A0A1J3JWZ0</accession>
<dbReference type="PANTHER" id="PTHR33177:SF44">
    <property type="entry name" value="F3O9.30"/>
    <property type="match status" value="1"/>
</dbReference>
<gene>
    <name evidence="3" type="ORF">MP_TR15599_c0_g1_i1_g.44613</name>
</gene>
<dbReference type="Pfam" id="PF24747">
    <property type="entry name" value="Zn-ribbon_GIR1"/>
    <property type="match status" value="1"/>
</dbReference>
<evidence type="ECO:0000256" key="1">
    <source>
        <dbReference type="SAM" id="MobiDB-lite"/>
    </source>
</evidence>
<evidence type="ECO:0000313" key="3">
    <source>
        <dbReference type="EMBL" id="JAU96841.1"/>
    </source>
</evidence>
<dbReference type="InterPro" id="IPR055281">
    <property type="entry name" value="GIR1-2/SIED1"/>
</dbReference>
<dbReference type="EMBL" id="GEVM01009097">
    <property type="protein sequence ID" value="JAU96841.1"/>
    <property type="molecule type" value="Transcribed_RNA"/>
</dbReference>
<feature type="region of interest" description="Disordered" evidence="1">
    <location>
        <begin position="141"/>
        <end position="175"/>
    </location>
</feature>
<protein>
    <recommendedName>
        <fullName evidence="2">GIR1-like zinc ribbon domain-containing protein</fullName>
    </recommendedName>
</protein>
<dbReference type="InterPro" id="IPR056440">
    <property type="entry name" value="Zn-ribbon_GIR1"/>
</dbReference>
<dbReference type="PANTHER" id="PTHR33177">
    <property type="entry name" value="PUTATIVE-RELATED"/>
    <property type="match status" value="1"/>
</dbReference>
<organism evidence="3">
    <name type="scientific">Noccaea caerulescens</name>
    <name type="common">Alpine penny-cress</name>
    <name type="synonym">Thlaspi caerulescens</name>
    <dbReference type="NCBI Taxonomy" id="107243"/>
    <lineage>
        <taxon>Eukaryota</taxon>
        <taxon>Viridiplantae</taxon>
        <taxon>Streptophyta</taxon>
        <taxon>Embryophyta</taxon>
        <taxon>Tracheophyta</taxon>
        <taxon>Spermatophyta</taxon>
        <taxon>Magnoliopsida</taxon>
        <taxon>eudicotyledons</taxon>
        <taxon>Gunneridae</taxon>
        <taxon>Pentapetalae</taxon>
        <taxon>rosids</taxon>
        <taxon>malvids</taxon>
        <taxon>Brassicales</taxon>
        <taxon>Brassicaceae</taxon>
        <taxon>Coluteocarpeae</taxon>
        <taxon>Noccaea</taxon>
    </lineage>
</organism>
<dbReference type="AlphaFoldDB" id="A0A1J3JWZ0"/>
<reference evidence="3" key="1">
    <citation type="submission" date="2016-07" db="EMBL/GenBank/DDBJ databases">
        <title>De novo transcriptome assembly of four accessions of the metal hyperaccumulator plant Noccaea caerulescens.</title>
        <authorList>
            <person name="Blande D."/>
            <person name="Halimaa P."/>
            <person name="Tervahauta A.I."/>
            <person name="Aarts M.G."/>
            <person name="Karenlampi S.O."/>
        </authorList>
    </citation>
    <scope>NUCLEOTIDE SEQUENCE</scope>
</reference>
<name>A0A1J3JWZ0_NOCCA</name>
<feature type="region of interest" description="Disordered" evidence="1">
    <location>
        <begin position="84"/>
        <end position="117"/>
    </location>
</feature>
<feature type="domain" description="GIR1-like zinc ribbon" evidence="2">
    <location>
        <begin position="221"/>
        <end position="251"/>
    </location>
</feature>